<dbReference type="InterPro" id="IPR002994">
    <property type="entry name" value="Surf1/Shy1"/>
</dbReference>
<dbReference type="EMBL" id="JAVFWL010000002">
    <property type="protein sequence ID" value="KAK6738364.1"/>
    <property type="molecule type" value="Genomic_DNA"/>
</dbReference>
<feature type="compositionally biased region" description="Low complexity" evidence="1">
    <location>
        <begin position="958"/>
        <end position="974"/>
    </location>
</feature>
<keyword evidence="2" id="KW-1133">Transmembrane helix</keyword>
<protein>
    <recommendedName>
        <fullName evidence="5">SURF1-like protein</fullName>
    </recommendedName>
</protein>
<sequence length="974" mass="111149">MISPLLFSSSFQRILSRSSTFAAALPKGRGKEIISLDQCNKKKAQRREQTEGRENGNKGNKRFSAASLAMLFIPATTFGLGCWQTYRLRWKLDLIERLKLQLNEAAIDFPVDDISKLENMEYQRVRLSGEFLHEREFYISPRGRFDPGHEEKSTGSLLSSDNLSSHGAHIITPFRLSNSNLVVMINRGWVPASKIPPNSRSSSQPKGEVTIEAVRPQFVGENVPEKGLWFYKNFAQMAKQYNTDPIYLEAVYVHIHAAELTYFGLDCHHKPTKFTMRRSDITLITCTLLVLSRPVFSTQEELYPEDWTDPNDPTHGHLSSVTAEIARGGKDVRTCEEYDPTLRLILREMFRELNVDPSEKAFFSRLAKISLSSINMKIIGSYLEKETLENELVMREQVRGALHSMIEVYNEDSSVSAWQEVLTMAQPWISVLNMMILPPALFFVLKNVMGSRSLLSCIVLVFFIVSMITTYNRMYQEKLAQRMAEAMSRKEDACAANSLLEQSLEYLSSFLFFRKKSSCVSFIESQTVSIVAEISLLDVFSDVLSNSVFGILGNLGRHTNRFFREFYENVPLPAMLLMTVTLSFKAGNKKLEDEPRSGRPTAISFHELKNQAEQHPYEGVRYFAASLGCSLSTVGNRLRPLGMVKKLGEWLPHALSDGNRQRRLDICTQLLSGSRRLDWLNTIVAGDEKWVLCVNHTHKRAWCVGDGMPDPFVKGEIHEKKVMLSVWWGVYGICRFELLPDNTTVAAEVYCAQMQRLVDKIRKEHPTLDNVRLLHDYARPHIAKKTSQKILELGWEVLPHPPYGPDLAPSDYHPFRSLQHHLEEKRYDDRDHVKNDLRTFFASKSPEFYAKGIRDLVRRWQKIFATVRIKTPLFTFEPLLLSTFRYATGSVVQYIDGSNVRELNDNHRATIRGGEAVEKADVQIRNRGRNALRHRRPNPHAAITSGAMARSLSRESSMDSSISMASNRSRSTPR</sequence>
<organism evidence="3 4">
    <name type="scientific">Necator americanus</name>
    <name type="common">Human hookworm</name>
    <dbReference type="NCBI Taxonomy" id="51031"/>
    <lineage>
        <taxon>Eukaryota</taxon>
        <taxon>Metazoa</taxon>
        <taxon>Ecdysozoa</taxon>
        <taxon>Nematoda</taxon>
        <taxon>Chromadorea</taxon>
        <taxon>Rhabditida</taxon>
        <taxon>Rhabditina</taxon>
        <taxon>Rhabditomorpha</taxon>
        <taxon>Strongyloidea</taxon>
        <taxon>Ancylostomatidae</taxon>
        <taxon>Bunostominae</taxon>
        <taxon>Necator</taxon>
    </lineage>
</organism>
<dbReference type="PROSITE" id="PS50895">
    <property type="entry name" value="SURF1"/>
    <property type="match status" value="1"/>
</dbReference>
<name>A0ABR1CIY5_NECAM</name>
<evidence type="ECO:0000313" key="4">
    <source>
        <dbReference type="Proteomes" id="UP001303046"/>
    </source>
</evidence>
<evidence type="ECO:0000256" key="2">
    <source>
        <dbReference type="SAM" id="Phobius"/>
    </source>
</evidence>
<evidence type="ECO:0000313" key="3">
    <source>
        <dbReference type="EMBL" id="KAK6738364.1"/>
    </source>
</evidence>
<dbReference type="Pfam" id="PF01359">
    <property type="entry name" value="Transposase_1"/>
    <property type="match status" value="1"/>
</dbReference>
<feature type="transmembrane region" description="Helical" evidence="2">
    <location>
        <begin position="452"/>
        <end position="471"/>
    </location>
</feature>
<feature type="region of interest" description="Disordered" evidence="1">
    <location>
        <begin position="936"/>
        <end position="974"/>
    </location>
</feature>
<dbReference type="InterPro" id="IPR001888">
    <property type="entry name" value="Transposase_1"/>
</dbReference>
<reference evidence="3 4" key="1">
    <citation type="submission" date="2023-08" db="EMBL/GenBank/DDBJ databases">
        <title>A Necator americanus chromosomal reference genome.</title>
        <authorList>
            <person name="Ilik V."/>
            <person name="Petrzelkova K.J."/>
            <person name="Pardy F."/>
            <person name="Fuh T."/>
            <person name="Niatou-Singa F.S."/>
            <person name="Gouil Q."/>
            <person name="Baker L."/>
            <person name="Ritchie M.E."/>
            <person name="Jex A.R."/>
            <person name="Gazzola D."/>
            <person name="Li H."/>
            <person name="Toshio Fujiwara R."/>
            <person name="Zhan B."/>
            <person name="Aroian R.V."/>
            <person name="Pafco B."/>
            <person name="Schwarz E.M."/>
        </authorList>
    </citation>
    <scope>NUCLEOTIDE SEQUENCE [LARGE SCALE GENOMIC DNA]</scope>
    <source>
        <strain evidence="3 4">Aroian</strain>
        <tissue evidence="3">Whole animal</tissue>
    </source>
</reference>
<accession>A0ABR1CIY5</accession>
<dbReference type="InterPro" id="IPR052709">
    <property type="entry name" value="Transposase-MT_Hybrid"/>
</dbReference>
<keyword evidence="2" id="KW-0472">Membrane</keyword>
<dbReference type="Pfam" id="PF02104">
    <property type="entry name" value="SURF1"/>
    <property type="match status" value="1"/>
</dbReference>
<keyword evidence="2" id="KW-0812">Transmembrane</keyword>
<dbReference type="PANTHER" id="PTHR46060:SF2">
    <property type="entry name" value="HISTONE-LYSINE N-METHYLTRANSFERASE SETMAR"/>
    <property type="match status" value="1"/>
</dbReference>
<dbReference type="InterPro" id="IPR036397">
    <property type="entry name" value="RNaseH_sf"/>
</dbReference>
<evidence type="ECO:0000256" key="1">
    <source>
        <dbReference type="SAM" id="MobiDB-lite"/>
    </source>
</evidence>
<dbReference type="CDD" id="cd06662">
    <property type="entry name" value="SURF1"/>
    <property type="match status" value="1"/>
</dbReference>
<feature type="region of interest" description="Disordered" evidence="1">
    <location>
        <begin position="38"/>
        <end position="60"/>
    </location>
</feature>
<feature type="compositionally biased region" description="Basic and acidic residues" evidence="1">
    <location>
        <begin position="46"/>
        <end position="56"/>
    </location>
</feature>
<feature type="transmembrane region" description="Helical" evidence="2">
    <location>
        <begin position="428"/>
        <end position="445"/>
    </location>
</feature>
<proteinExistence type="predicted"/>
<dbReference type="Gene3D" id="3.30.420.10">
    <property type="entry name" value="Ribonuclease H-like superfamily/Ribonuclease H"/>
    <property type="match status" value="1"/>
</dbReference>
<dbReference type="PANTHER" id="PTHR46060">
    <property type="entry name" value="MARINER MOS1 TRANSPOSASE-LIKE PROTEIN"/>
    <property type="match status" value="1"/>
</dbReference>
<evidence type="ECO:0008006" key="5">
    <source>
        <dbReference type="Google" id="ProtNLM"/>
    </source>
</evidence>
<keyword evidence="4" id="KW-1185">Reference proteome</keyword>
<comment type="caution">
    <text evidence="3">The sequence shown here is derived from an EMBL/GenBank/DDBJ whole genome shotgun (WGS) entry which is preliminary data.</text>
</comment>
<dbReference type="Proteomes" id="UP001303046">
    <property type="component" value="Unassembled WGS sequence"/>
</dbReference>
<gene>
    <name evidence="3" type="primary">Necator_chrII.g8259</name>
    <name evidence="3" type="ORF">RB195_020465</name>
</gene>